<keyword evidence="3 5" id="KW-1133">Transmembrane helix</keyword>
<dbReference type="GO" id="GO:0016020">
    <property type="term" value="C:membrane"/>
    <property type="evidence" value="ECO:0007669"/>
    <property type="project" value="UniProtKB-SubCell"/>
</dbReference>
<gene>
    <name evidence="7" type="ORF">RRG08_020360</name>
</gene>
<evidence type="ECO:0000313" key="7">
    <source>
        <dbReference type="EMBL" id="KAK3764452.1"/>
    </source>
</evidence>
<feature type="transmembrane region" description="Helical" evidence="5">
    <location>
        <begin position="88"/>
        <end position="104"/>
    </location>
</feature>
<feature type="domain" description="G-protein coupled receptors family 1 profile" evidence="6">
    <location>
        <begin position="1"/>
        <end position="105"/>
    </location>
</feature>
<dbReference type="PROSITE" id="PS50262">
    <property type="entry name" value="G_PROTEIN_RECEP_F1_2"/>
    <property type="match status" value="1"/>
</dbReference>
<sequence>MTWVIVSINAAILTAKLKQSSKWRNATTQANLGSKLNRQRNTVRRERRVTKTVVMIAGIFIICSLPISAALVVSTFARKHSMTESSQTLYILYTGISFIFSSTLV</sequence>
<evidence type="ECO:0000256" key="2">
    <source>
        <dbReference type="ARBA" id="ARBA00022692"/>
    </source>
</evidence>
<dbReference type="InterPro" id="IPR000276">
    <property type="entry name" value="GPCR_Rhodpsn"/>
</dbReference>
<reference evidence="7" key="1">
    <citation type="journal article" date="2023" name="G3 (Bethesda)">
        <title>A reference genome for the long-term kleptoplast-retaining sea slug Elysia crispata morphotype clarki.</title>
        <authorList>
            <person name="Eastman K.E."/>
            <person name="Pendleton A.L."/>
            <person name="Shaikh M.A."/>
            <person name="Suttiyut T."/>
            <person name="Ogas R."/>
            <person name="Tomko P."/>
            <person name="Gavelis G."/>
            <person name="Widhalm J.R."/>
            <person name="Wisecaver J.H."/>
        </authorList>
    </citation>
    <scope>NUCLEOTIDE SEQUENCE</scope>
    <source>
        <strain evidence="7">ECLA1</strain>
    </source>
</reference>
<keyword evidence="4 5" id="KW-0472">Membrane</keyword>
<dbReference type="Gene3D" id="1.20.1070.10">
    <property type="entry name" value="Rhodopsin 7-helix transmembrane proteins"/>
    <property type="match status" value="1"/>
</dbReference>
<evidence type="ECO:0000259" key="6">
    <source>
        <dbReference type="PROSITE" id="PS50262"/>
    </source>
</evidence>
<dbReference type="AlphaFoldDB" id="A0AAE0Z7Z6"/>
<feature type="transmembrane region" description="Helical" evidence="5">
    <location>
        <begin position="53"/>
        <end position="76"/>
    </location>
</feature>
<comment type="caution">
    <text evidence="7">The sequence shown here is derived from an EMBL/GenBank/DDBJ whole genome shotgun (WGS) entry which is preliminary data.</text>
</comment>
<proteinExistence type="predicted"/>
<comment type="subcellular location">
    <subcellularLocation>
        <location evidence="1">Membrane</location>
    </subcellularLocation>
</comment>
<accession>A0AAE0Z7Z6</accession>
<dbReference type="Proteomes" id="UP001283361">
    <property type="component" value="Unassembled WGS sequence"/>
</dbReference>
<organism evidence="7 8">
    <name type="scientific">Elysia crispata</name>
    <name type="common">lettuce slug</name>
    <dbReference type="NCBI Taxonomy" id="231223"/>
    <lineage>
        <taxon>Eukaryota</taxon>
        <taxon>Metazoa</taxon>
        <taxon>Spiralia</taxon>
        <taxon>Lophotrochozoa</taxon>
        <taxon>Mollusca</taxon>
        <taxon>Gastropoda</taxon>
        <taxon>Heterobranchia</taxon>
        <taxon>Euthyneura</taxon>
        <taxon>Panpulmonata</taxon>
        <taxon>Sacoglossa</taxon>
        <taxon>Placobranchoidea</taxon>
        <taxon>Plakobranchidae</taxon>
        <taxon>Elysia</taxon>
    </lineage>
</organism>
<name>A0AAE0Z7Z6_9GAST</name>
<keyword evidence="2 5" id="KW-0812">Transmembrane</keyword>
<keyword evidence="8" id="KW-1185">Reference proteome</keyword>
<evidence type="ECO:0000256" key="4">
    <source>
        <dbReference type="ARBA" id="ARBA00023136"/>
    </source>
</evidence>
<protein>
    <recommendedName>
        <fullName evidence="6">G-protein coupled receptors family 1 profile domain-containing protein</fullName>
    </recommendedName>
</protein>
<dbReference type="Pfam" id="PF00001">
    <property type="entry name" value="7tm_1"/>
    <property type="match status" value="1"/>
</dbReference>
<evidence type="ECO:0000256" key="1">
    <source>
        <dbReference type="ARBA" id="ARBA00004370"/>
    </source>
</evidence>
<dbReference type="InterPro" id="IPR017452">
    <property type="entry name" value="GPCR_Rhodpsn_7TM"/>
</dbReference>
<dbReference type="SUPFAM" id="SSF81321">
    <property type="entry name" value="Family A G protein-coupled receptor-like"/>
    <property type="match status" value="1"/>
</dbReference>
<dbReference type="GO" id="GO:0004930">
    <property type="term" value="F:G protein-coupled receptor activity"/>
    <property type="evidence" value="ECO:0007669"/>
    <property type="project" value="InterPro"/>
</dbReference>
<dbReference type="EMBL" id="JAWDGP010004438">
    <property type="protein sequence ID" value="KAK3764452.1"/>
    <property type="molecule type" value="Genomic_DNA"/>
</dbReference>
<evidence type="ECO:0000313" key="8">
    <source>
        <dbReference type="Proteomes" id="UP001283361"/>
    </source>
</evidence>
<evidence type="ECO:0000256" key="5">
    <source>
        <dbReference type="SAM" id="Phobius"/>
    </source>
</evidence>
<evidence type="ECO:0000256" key="3">
    <source>
        <dbReference type="ARBA" id="ARBA00022989"/>
    </source>
</evidence>